<keyword evidence="1" id="KW-0812">Transmembrane</keyword>
<feature type="transmembrane region" description="Helical" evidence="1">
    <location>
        <begin position="70"/>
        <end position="88"/>
    </location>
</feature>
<comment type="caution">
    <text evidence="2">The sequence shown here is derived from an EMBL/GenBank/DDBJ whole genome shotgun (WGS) entry which is preliminary data.</text>
</comment>
<evidence type="ECO:0000313" key="3">
    <source>
        <dbReference type="Proteomes" id="UP000275473"/>
    </source>
</evidence>
<keyword evidence="1" id="KW-0472">Membrane</keyword>
<dbReference type="AlphaFoldDB" id="A0A3M8P8L6"/>
<evidence type="ECO:0000313" key="2">
    <source>
        <dbReference type="EMBL" id="RNF40046.1"/>
    </source>
</evidence>
<organism evidence="2 3">
    <name type="scientific">Planococcus salinus</name>
    <dbReference type="NCBI Taxonomy" id="1848460"/>
    <lineage>
        <taxon>Bacteria</taxon>
        <taxon>Bacillati</taxon>
        <taxon>Bacillota</taxon>
        <taxon>Bacilli</taxon>
        <taxon>Bacillales</taxon>
        <taxon>Caryophanaceae</taxon>
        <taxon>Planococcus</taxon>
    </lineage>
</organism>
<gene>
    <name evidence="2" type="ORF">EEX84_05255</name>
</gene>
<proteinExistence type="predicted"/>
<dbReference type="EMBL" id="RIAX01000003">
    <property type="protein sequence ID" value="RNF40046.1"/>
    <property type="molecule type" value="Genomic_DNA"/>
</dbReference>
<dbReference type="Proteomes" id="UP000275473">
    <property type="component" value="Unassembled WGS sequence"/>
</dbReference>
<evidence type="ECO:0000256" key="1">
    <source>
        <dbReference type="SAM" id="Phobius"/>
    </source>
</evidence>
<accession>A0A3M8P8L6</accession>
<name>A0A3M8P8L6_9BACL</name>
<feature type="transmembrane region" description="Helical" evidence="1">
    <location>
        <begin position="100"/>
        <end position="125"/>
    </location>
</feature>
<feature type="transmembrane region" description="Helical" evidence="1">
    <location>
        <begin position="38"/>
        <end position="64"/>
    </location>
</feature>
<keyword evidence="3" id="KW-1185">Reference proteome</keyword>
<feature type="transmembrane region" description="Helical" evidence="1">
    <location>
        <begin position="131"/>
        <end position="150"/>
    </location>
</feature>
<protein>
    <submittedName>
        <fullName evidence="2">ECF transporter S component</fullName>
    </submittedName>
</protein>
<reference evidence="2 3" key="1">
    <citation type="journal article" date="2018" name="Int. J. Syst. Evol. Microbiol.">
        <title>Planococcus salinus sp. nov., a moderately halophilic bacterium isolated from a saline-alkali soil.</title>
        <authorList>
            <person name="Gan L."/>
        </authorList>
    </citation>
    <scope>NUCLEOTIDE SEQUENCE [LARGE SCALE GENOMIC DNA]</scope>
    <source>
        <strain evidence="2 3">LCB217</strain>
    </source>
</reference>
<keyword evidence="1" id="KW-1133">Transmembrane helix</keyword>
<feature type="transmembrane region" description="Helical" evidence="1">
    <location>
        <begin position="6"/>
        <end position="26"/>
    </location>
</feature>
<dbReference type="OrthoDB" id="5431035at2"/>
<dbReference type="Gene3D" id="1.10.1760.20">
    <property type="match status" value="1"/>
</dbReference>
<sequence length="157" mass="16411">MSTKKLAVSALFISLTAVGGMFKLPLGITSIAFDSLPALLAVLFLPASSVGLIAAFGHFISALLGGFPLGPLHAVIALEMWLILWAFAKLHLGGRHILKWLVFVIGNGILAAIPFYFLLSAAFFIAAVPGLLIAAVLNAAVAGVAMPFMIKIGKKVE</sequence>
<dbReference type="RefSeq" id="WP_123164554.1">
    <property type="nucleotide sequence ID" value="NZ_RIAX01000003.1"/>
</dbReference>